<reference evidence="11 12" key="1">
    <citation type="submission" date="2018-03" db="EMBL/GenBank/DDBJ databases">
        <title>Bacillus urumqiensis sp. nov., a moderately haloalkaliphilic bacterium isolated from a salt lake.</title>
        <authorList>
            <person name="Zhao B."/>
            <person name="Liao Z."/>
        </authorList>
    </citation>
    <scope>NUCLEOTIDE SEQUENCE [LARGE SCALE GENOMIC DNA]</scope>
    <source>
        <strain evidence="11 12">BZ-SZ-XJ18</strain>
    </source>
</reference>
<evidence type="ECO:0000256" key="6">
    <source>
        <dbReference type="ARBA" id="ARBA00023163"/>
    </source>
</evidence>
<evidence type="ECO:0000259" key="10">
    <source>
        <dbReference type="PROSITE" id="PS51755"/>
    </source>
</evidence>
<keyword evidence="4" id="KW-0805">Transcription regulation</keyword>
<dbReference type="SUPFAM" id="SSF52172">
    <property type="entry name" value="CheY-like"/>
    <property type="match status" value="1"/>
</dbReference>
<keyword evidence="12" id="KW-1185">Reference proteome</keyword>
<dbReference type="SMART" id="SM00448">
    <property type="entry name" value="REC"/>
    <property type="match status" value="1"/>
</dbReference>
<dbReference type="GO" id="GO:0000156">
    <property type="term" value="F:phosphorelay response regulator activity"/>
    <property type="evidence" value="ECO:0007669"/>
    <property type="project" value="TreeGrafter"/>
</dbReference>
<evidence type="ECO:0000256" key="1">
    <source>
        <dbReference type="ARBA" id="ARBA00004496"/>
    </source>
</evidence>
<dbReference type="Proteomes" id="UP000243650">
    <property type="component" value="Unassembled WGS sequence"/>
</dbReference>
<sequence>MAPRIKIVEDEEKIARVLQLELEYEGYEVSIDYDGLHAWENIQEETFDLYILDVMLPGLSGMELLRRIRREKQTEPVLMLTARDATVDKVTGLDQGADDYMTKPFDMEELLARIRVLLRRGGAAAGQEEALTFGALTLNVPRREAFRGEDLLDLTPREFDLLHCFLEHPNHVLSREQLLDQVWGFAYAGETNVVDVYVRYLRQKMDKPYEAAYIRTVRGVGYVLKEPVS</sequence>
<dbReference type="InterPro" id="IPR016032">
    <property type="entry name" value="Sig_transdc_resp-reg_C-effctor"/>
</dbReference>
<organism evidence="11 12">
    <name type="scientific">Alkalicoccus urumqiensis</name>
    <name type="common">Bacillus urumqiensis</name>
    <dbReference type="NCBI Taxonomy" id="1548213"/>
    <lineage>
        <taxon>Bacteria</taxon>
        <taxon>Bacillati</taxon>
        <taxon>Bacillota</taxon>
        <taxon>Bacilli</taxon>
        <taxon>Bacillales</taxon>
        <taxon>Bacillaceae</taxon>
        <taxon>Alkalicoccus</taxon>
    </lineage>
</organism>
<dbReference type="GO" id="GO:0032993">
    <property type="term" value="C:protein-DNA complex"/>
    <property type="evidence" value="ECO:0007669"/>
    <property type="project" value="TreeGrafter"/>
</dbReference>
<gene>
    <name evidence="11" type="ORF">C6I21_06550</name>
</gene>
<dbReference type="AlphaFoldDB" id="A0A2P6MI41"/>
<dbReference type="InterPro" id="IPR039420">
    <property type="entry name" value="WalR-like"/>
</dbReference>
<dbReference type="Gene3D" id="3.40.50.2300">
    <property type="match status" value="1"/>
</dbReference>
<evidence type="ECO:0000256" key="5">
    <source>
        <dbReference type="ARBA" id="ARBA00023125"/>
    </source>
</evidence>
<dbReference type="RefSeq" id="WP_105958643.1">
    <property type="nucleotide sequence ID" value="NZ_PVNS01000005.1"/>
</dbReference>
<dbReference type="Pfam" id="PF00072">
    <property type="entry name" value="Response_reg"/>
    <property type="match status" value="1"/>
</dbReference>
<feature type="domain" description="OmpR/PhoB-type" evidence="10">
    <location>
        <begin position="128"/>
        <end position="226"/>
    </location>
</feature>
<keyword evidence="5 8" id="KW-0238">DNA-binding</keyword>
<dbReference type="InterPro" id="IPR001867">
    <property type="entry name" value="OmpR/PhoB-type_DNA-bd"/>
</dbReference>
<comment type="caution">
    <text evidence="11">The sequence shown here is derived from an EMBL/GenBank/DDBJ whole genome shotgun (WGS) entry which is preliminary data.</text>
</comment>
<dbReference type="SMART" id="SM00862">
    <property type="entry name" value="Trans_reg_C"/>
    <property type="match status" value="1"/>
</dbReference>
<dbReference type="OrthoDB" id="9790442at2"/>
<dbReference type="SUPFAM" id="SSF46894">
    <property type="entry name" value="C-terminal effector domain of the bipartite response regulators"/>
    <property type="match status" value="1"/>
</dbReference>
<dbReference type="InterPro" id="IPR001789">
    <property type="entry name" value="Sig_transdc_resp-reg_receiver"/>
</dbReference>
<dbReference type="PANTHER" id="PTHR48111">
    <property type="entry name" value="REGULATOR OF RPOS"/>
    <property type="match status" value="1"/>
</dbReference>
<feature type="modified residue" description="4-aspartylphosphate" evidence="7">
    <location>
        <position position="53"/>
    </location>
</feature>
<keyword evidence="3" id="KW-0902">Two-component regulatory system</keyword>
<evidence type="ECO:0000256" key="2">
    <source>
        <dbReference type="ARBA" id="ARBA00022553"/>
    </source>
</evidence>
<evidence type="ECO:0000256" key="7">
    <source>
        <dbReference type="PROSITE-ProRule" id="PRU00169"/>
    </source>
</evidence>
<dbReference type="PROSITE" id="PS51755">
    <property type="entry name" value="OMPR_PHOB"/>
    <property type="match status" value="1"/>
</dbReference>
<dbReference type="EMBL" id="PVNS01000005">
    <property type="protein sequence ID" value="PRO65959.1"/>
    <property type="molecule type" value="Genomic_DNA"/>
</dbReference>
<feature type="DNA-binding region" description="OmpR/PhoB-type" evidence="8">
    <location>
        <begin position="128"/>
        <end position="226"/>
    </location>
</feature>
<dbReference type="Gene3D" id="6.10.250.690">
    <property type="match status" value="1"/>
</dbReference>
<keyword evidence="2 7" id="KW-0597">Phosphoprotein</keyword>
<dbReference type="GO" id="GO:0000976">
    <property type="term" value="F:transcription cis-regulatory region binding"/>
    <property type="evidence" value="ECO:0007669"/>
    <property type="project" value="TreeGrafter"/>
</dbReference>
<proteinExistence type="predicted"/>
<feature type="domain" description="Response regulatory" evidence="9">
    <location>
        <begin position="4"/>
        <end position="118"/>
    </location>
</feature>
<dbReference type="GO" id="GO:0006355">
    <property type="term" value="P:regulation of DNA-templated transcription"/>
    <property type="evidence" value="ECO:0007669"/>
    <property type="project" value="InterPro"/>
</dbReference>
<dbReference type="PROSITE" id="PS50110">
    <property type="entry name" value="RESPONSE_REGULATORY"/>
    <property type="match status" value="1"/>
</dbReference>
<dbReference type="FunFam" id="1.10.10.10:FF:000005">
    <property type="entry name" value="Two-component system response regulator"/>
    <property type="match status" value="1"/>
</dbReference>
<dbReference type="InterPro" id="IPR036388">
    <property type="entry name" value="WH-like_DNA-bd_sf"/>
</dbReference>
<evidence type="ECO:0000259" key="9">
    <source>
        <dbReference type="PROSITE" id="PS50110"/>
    </source>
</evidence>
<evidence type="ECO:0000256" key="4">
    <source>
        <dbReference type="ARBA" id="ARBA00023015"/>
    </source>
</evidence>
<dbReference type="FunFam" id="3.40.50.2300:FF:000001">
    <property type="entry name" value="DNA-binding response regulator PhoB"/>
    <property type="match status" value="1"/>
</dbReference>
<dbReference type="GO" id="GO:0005829">
    <property type="term" value="C:cytosol"/>
    <property type="evidence" value="ECO:0007669"/>
    <property type="project" value="TreeGrafter"/>
</dbReference>
<accession>A0A2P6MI41</accession>
<evidence type="ECO:0000256" key="3">
    <source>
        <dbReference type="ARBA" id="ARBA00023012"/>
    </source>
</evidence>
<dbReference type="Pfam" id="PF00486">
    <property type="entry name" value="Trans_reg_C"/>
    <property type="match status" value="1"/>
</dbReference>
<keyword evidence="6" id="KW-0804">Transcription</keyword>
<evidence type="ECO:0000256" key="8">
    <source>
        <dbReference type="PROSITE-ProRule" id="PRU01091"/>
    </source>
</evidence>
<evidence type="ECO:0000313" key="12">
    <source>
        <dbReference type="Proteomes" id="UP000243650"/>
    </source>
</evidence>
<dbReference type="CDD" id="cd00383">
    <property type="entry name" value="trans_reg_C"/>
    <property type="match status" value="1"/>
</dbReference>
<protein>
    <submittedName>
        <fullName evidence="11">DNA-binding response regulator</fullName>
    </submittedName>
</protein>
<dbReference type="PANTHER" id="PTHR48111:SF22">
    <property type="entry name" value="REGULATOR OF RPOS"/>
    <property type="match status" value="1"/>
</dbReference>
<evidence type="ECO:0000313" key="11">
    <source>
        <dbReference type="EMBL" id="PRO65959.1"/>
    </source>
</evidence>
<comment type="subcellular location">
    <subcellularLocation>
        <location evidence="1">Cytoplasm</location>
    </subcellularLocation>
</comment>
<name>A0A2P6MI41_ALKUR</name>
<dbReference type="InterPro" id="IPR011006">
    <property type="entry name" value="CheY-like_superfamily"/>
</dbReference>
<dbReference type="Gene3D" id="1.10.10.10">
    <property type="entry name" value="Winged helix-like DNA-binding domain superfamily/Winged helix DNA-binding domain"/>
    <property type="match status" value="1"/>
</dbReference>